<keyword evidence="1" id="KW-0233">DNA recombination</keyword>
<dbReference type="Gene3D" id="1.10.443.10">
    <property type="entry name" value="Intergrase catalytic core"/>
    <property type="match status" value="1"/>
</dbReference>
<accession>A0A367RGD1</accession>
<reference evidence="4" key="1">
    <citation type="submission" date="2016-04" db="EMBL/GenBank/DDBJ databases">
        <authorList>
            <person name="Tabuchi Yagui T.R."/>
        </authorList>
    </citation>
    <scope>NUCLEOTIDE SEQUENCE [LARGE SCALE GENOMIC DNA]</scope>
</reference>
<organism evidence="3 4">
    <name type="scientific">Nostoc punctiforme NIES-2108</name>
    <dbReference type="NCBI Taxonomy" id="1356359"/>
    <lineage>
        <taxon>Bacteria</taxon>
        <taxon>Bacillati</taxon>
        <taxon>Cyanobacteriota</taxon>
        <taxon>Cyanophyceae</taxon>
        <taxon>Nostocales</taxon>
        <taxon>Nostocaceae</taxon>
        <taxon>Nostoc</taxon>
    </lineage>
</organism>
<dbReference type="GO" id="GO:0015074">
    <property type="term" value="P:DNA integration"/>
    <property type="evidence" value="ECO:0007669"/>
    <property type="project" value="InterPro"/>
</dbReference>
<name>A0A367RGD1_NOSPU</name>
<sequence length="371" mass="43259">MKNIEHRIKEANGRLRNYGIGIEKIGARLYLRATLPAKPQSLKDGWHQQKINITVANLDGVKFAEKEGKLLRLRLDTKTFDWNDYLKSELQNNNNKVKTIGELIQEFEKDYFERRQRNFKTESTWKIEYQAVFKTLPEHEVLNTEVLKQAILKTTPDTRTRKRFCLTLRLLAKFADLDFNPNSYSGSYGARSRQIRSLPTDKLILECHSNLADAKWQWIFGILATYGLRNHEVFFLDLEQLRAGNKIITVLAGKTGYRKIWPFHPEWFDSFGLRNVKIPDINLNRNNSAIGRTVTQRFRRNDGLPFKVYDLRHAWAIRTLEYGIDITLAAQQMGHSLSVHSNLYHAWINAEHHQRAFDLAIGKSDRPVPPE</sequence>
<dbReference type="PROSITE" id="PS51898">
    <property type="entry name" value="TYR_RECOMBINASE"/>
    <property type="match status" value="1"/>
</dbReference>
<gene>
    <name evidence="3" type="ORF">A6769_22100</name>
</gene>
<dbReference type="SUPFAM" id="SSF56349">
    <property type="entry name" value="DNA breaking-rejoining enzymes"/>
    <property type="match status" value="1"/>
</dbReference>
<evidence type="ECO:0000313" key="4">
    <source>
        <dbReference type="Proteomes" id="UP000252085"/>
    </source>
</evidence>
<evidence type="ECO:0000256" key="1">
    <source>
        <dbReference type="ARBA" id="ARBA00023172"/>
    </source>
</evidence>
<dbReference type="Proteomes" id="UP000252085">
    <property type="component" value="Unassembled WGS sequence"/>
</dbReference>
<dbReference type="EMBL" id="LXQE01000155">
    <property type="protein sequence ID" value="RCJ34624.1"/>
    <property type="molecule type" value="Genomic_DNA"/>
</dbReference>
<dbReference type="GO" id="GO:0003677">
    <property type="term" value="F:DNA binding"/>
    <property type="evidence" value="ECO:0007669"/>
    <property type="project" value="InterPro"/>
</dbReference>
<feature type="domain" description="Tyr recombinase" evidence="2">
    <location>
        <begin position="193"/>
        <end position="358"/>
    </location>
</feature>
<dbReference type="InterPro" id="IPR002104">
    <property type="entry name" value="Integrase_catalytic"/>
</dbReference>
<evidence type="ECO:0000259" key="2">
    <source>
        <dbReference type="PROSITE" id="PS51898"/>
    </source>
</evidence>
<evidence type="ECO:0000313" key="3">
    <source>
        <dbReference type="EMBL" id="RCJ34624.1"/>
    </source>
</evidence>
<proteinExistence type="predicted"/>
<dbReference type="InterPro" id="IPR011010">
    <property type="entry name" value="DNA_brk_join_enz"/>
</dbReference>
<protein>
    <recommendedName>
        <fullName evidence="2">Tyr recombinase domain-containing protein</fullName>
    </recommendedName>
</protein>
<dbReference type="AlphaFoldDB" id="A0A367RGD1"/>
<dbReference type="GO" id="GO:0006310">
    <property type="term" value="P:DNA recombination"/>
    <property type="evidence" value="ECO:0007669"/>
    <property type="project" value="UniProtKB-KW"/>
</dbReference>
<comment type="caution">
    <text evidence="3">The sequence shown here is derived from an EMBL/GenBank/DDBJ whole genome shotgun (WGS) entry which is preliminary data.</text>
</comment>
<dbReference type="InterPro" id="IPR013762">
    <property type="entry name" value="Integrase-like_cat_sf"/>
</dbReference>